<gene>
    <name evidence="2" type="ORF">ADV32751/Italy2014_00047</name>
</gene>
<organism evidence="2 3">
    <name type="scientific">Suid herpesvirus 1</name>
    <name type="common">SuHV-1</name>
    <name type="synonym">Pseudorabies virus</name>
    <dbReference type="NCBI Taxonomy" id="10345"/>
    <lineage>
        <taxon>Viruses</taxon>
        <taxon>Duplodnaviria</taxon>
        <taxon>Heunggongvirae</taxon>
        <taxon>Peploviricota</taxon>
        <taxon>Herviviricetes</taxon>
        <taxon>Herpesvirales</taxon>
        <taxon>Orthoherpesviridae</taxon>
        <taxon>Alphaherpesvirinae</taxon>
        <taxon>Varicellovirus</taxon>
        <taxon>Varicellovirus suidalpha1</taxon>
    </lineage>
</organism>
<dbReference type="EMBL" id="KU198433">
    <property type="protein sequence ID" value="ANF34877.1"/>
    <property type="molecule type" value="Genomic_DNA"/>
</dbReference>
<dbReference type="PROSITE" id="PS00108">
    <property type="entry name" value="PROTEIN_KINASE_ST"/>
    <property type="match status" value="1"/>
</dbReference>
<keyword evidence="2" id="KW-0418">Kinase</keyword>
<name>A0A172XDR8_SUHV</name>
<evidence type="ECO:0000313" key="2">
    <source>
        <dbReference type="EMBL" id="ANF34877.1"/>
    </source>
</evidence>
<evidence type="ECO:0000256" key="1">
    <source>
        <dbReference type="SAM" id="MobiDB-lite"/>
    </source>
</evidence>
<proteinExistence type="predicted"/>
<feature type="compositionally biased region" description="Gly residues" evidence="1">
    <location>
        <begin position="1"/>
        <end position="10"/>
    </location>
</feature>
<sequence>MAAGGGGGGVSRAALARPPIHRGTSAPGGAIAAAGGDGDGDEASRLLGRAQPREAPYLIPRPDGDLAVPDDLQYATLDLTGDPVAVGAGSYGSVLVYGSVAVKTLRAGFGHEAVMTLLAAEEARSAGVRGVVRLMGLSAPLRQLMFPAYEMDMDAYRRSLTARPGHVVHALGRVFTELGRALVFLNGRGLSHLDVKGGNIFVRTCGNMVVTAVIGDFSLMALNSRSALADPRFRLARRKALKITSLARSPPSGVRRGHARDRPTRVLMDFINGRPPPPGPLPYEVGLAIDLCALGHVLLDVALGLRPQRGQALTREYAVEVLARRCVLFAALLPPGSGPSAEALAGDILEEELAAGFREGVASSRPGNQPPRTVAPLLELVARFCGEDGGARFAELAA</sequence>
<dbReference type="SUPFAM" id="SSF56112">
    <property type="entry name" value="Protein kinase-like (PK-like)"/>
    <property type="match status" value="1"/>
</dbReference>
<dbReference type="GO" id="GO:0004674">
    <property type="term" value="F:protein serine/threonine kinase activity"/>
    <property type="evidence" value="ECO:0007669"/>
    <property type="project" value="UniProtKB-KW"/>
</dbReference>
<protein>
    <submittedName>
        <fullName evidence="2">Tegument serine/threonine protein kinase</fullName>
    </submittedName>
</protein>
<feature type="region of interest" description="Disordered" evidence="1">
    <location>
        <begin position="1"/>
        <end position="44"/>
    </location>
</feature>
<dbReference type="Proteomes" id="UP000133932">
    <property type="component" value="Segment"/>
</dbReference>
<keyword evidence="2" id="KW-0723">Serine/threonine-protein kinase</keyword>
<accession>A0A172XDR8</accession>
<evidence type="ECO:0000313" key="3">
    <source>
        <dbReference type="Proteomes" id="UP000133932"/>
    </source>
</evidence>
<dbReference type="InterPro" id="IPR011009">
    <property type="entry name" value="Kinase-like_dom_sf"/>
</dbReference>
<reference evidence="2 3" key="1">
    <citation type="submission" date="2015-11" db="EMBL/GenBank/DDBJ databases">
        <title>First whole genome sequence of Suid herpesvirus 1 isolated from a symptomatic dog in Italy.</title>
        <authorList>
            <person name="Mangone I."/>
            <person name="Marcacci M."/>
            <person name="Leone A."/>
            <person name="Camma C."/>
            <person name="Savini G."/>
            <person name="Di Sabatino D."/>
            <person name="Lorusso A."/>
        </authorList>
    </citation>
    <scope>NUCLEOTIDE SEQUENCE [LARGE SCALE GENOMIC DNA]</scope>
    <source>
        <strain evidence="2">ADV32751/Italy2014</strain>
    </source>
</reference>
<dbReference type="InterPro" id="IPR008271">
    <property type="entry name" value="Ser/Thr_kinase_AS"/>
</dbReference>
<keyword evidence="2" id="KW-0808">Transferase</keyword>
<dbReference type="Gene3D" id="1.10.510.10">
    <property type="entry name" value="Transferase(Phosphotransferase) domain 1"/>
    <property type="match status" value="1"/>
</dbReference>